<proteinExistence type="predicted"/>
<keyword evidence="2" id="KW-0547">Nucleotide-binding</keyword>
<dbReference type="FunFam" id="3.40.50.300:FF:000011">
    <property type="entry name" value="Putative ABC transporter ATP-binding component"/>
    <property type="match status" value="1"/>
</dbReference>
<dbReference type="RefSeq" id="WP_084098131.1">
    <property type="nucleotide sequence ID" value="NZ_FWXK01000002.1"/>
</dbReference>
<evidence type="ECO:0000313" key="7">
    <source>
        <dbReference type="Proteomes" id="UP000243884"/>
    </source>
</evidence>
<feature type="region of interest" description="Disordered" evidence="4">
    <location>
        <begin position="534"/>
        <end position="572"/>
    </location>
</feature>
<dbReference type="PROSITE" id="PS00211">
    <property type="entry name" value="ABC_TRANSPORTER_1"/>
    <property type="match status" value="1"/>
</dbReference>
<keyword evidence="7" id="KW-1185">Reference proteome</keyword>
<sequence length="639" mass="73690">MRDYKAIAWNKTFGIKQLLADVSFLIREGEHIGLIGTNGSGKSTLLEIISGKDTFDSGKVEMPRDFSIGYVPQEADLDPNQTIFEAIYESDSPLVKLVGEYEQAILDLNLNPESEAAIKRYQDLETDMNQRDGWTLDTKIRTILSKLGITDVMQPIHELSGGQRKRINLAKVLIDDPDLLLMDEPTNHLDFDMVEWLQNYIKNYKKSVLAVTHDRYFLDQIADRILALNRGDMREYEGNYQAYLEKRAHEEEIAAATQEKQKKLYKSELAWMRKGAKARTTKQQARINRFEDLKADVNQPKAKNNNVTLDFEQQRLGKKVITLDHVSVGYDNNTLVKDINLLIQNDERMGIIGDNGAGKTTLLNTMAGLLPPKAGTVELGETVRIAYFRQIPADLPEDKRMISFIQEVAQEYEYTDGRKMSASQMLEQFLFPRETHGMLIEQLSGGEKKRLYLLKLLMERPNVLFLDEPTNDLDIDTLTVLEDYLETFPGAVITVSHDRYFLNKVVDRLLILTKSKHEARLFYGNYSHYREAIDNKPSEHSNKTNHKTKNKESVTQSKPKDENKTNDKKRMTYAEKKDWETIEDEIDQLEMAIAEIDNEMSENGNDFSKLSELQKEKESKEHDLLQKMEYWEYLSELSL</sequence>
<dbReference type="InterPro" id="IPR037118">
    <property type="entry name" value="Val-tRNA_synth_C_sf"/>
</dbReference>
<dbReference type="Pfam" id="PF16326">
    <property type="entry name" value="ABC_tran_CTD"/>
    <property type="match status" value="1"/>
</dbReference>
<dbReference type="Proteomes" id="UP000243884">
    <property type="component" value="Unassembled WGS sequence"/>
</dbReference>
<protein>
    <submittedName>
        <fullName evidence="6">ATP-binding cassette, subfamily F, uup</fullName>
    </submittedName>
</protein>
<dbReference type="OrthoDB" id="9760950at2"/>
<accession>A0A1W1Y804</accession>
<organism evidence="6 7">
    <name type="scientific">Aerococcus suis</name>
    <dbReference type="NCBI Taxonomy" id="371602"/>
    <lineage>
        <taxon>Bacteria</taxon>
        <taxon>Bacillati</taxon>
        <taxon>Bacillota</taxon>
        <taxon>Bacilli</taxon>
        <taxon>Lactobacillales</taxon>
        <taxon>Aerococcaceae</taxon>
        <taxon>Aerococcus</taxon>
    </lineage>
</organism>
<dbReference type="Pfam" id="PF00005">
    <property type="entry name" value="ABC_tran"/>
    <property type="match status" value="2"/>
</dbReference>
<dbReference type="Pfam" id="PF12848">
    <property type="entry name" value="ABC_tran_Xtn"/>
    <property type="match status" value="1"/>
</dbReference>
<dbReference type="FunFam" id="3.40.50.300:FF:000309">
    <property type="entry name" value="ABC transporter ATP-binding protein"/>
    <property type="match status" value="1"/>
</dbReference>
<dbReference type="EMBL" id="FWXK01000002">
    <property type="protein sequence ID" value="SMC32302.1"/>
    <property type="molecule type" value="Genomic_DNA"/>
</dbReference>
<dbReference type="Gene3D" id="3.40.50.300">
    <property type="entry name" value="P-loop containing nucleotide triphosphate hydrolases"/>
    <property type="match status" value="2"/>
</dbReference>
<dbReference type="GO" id="GO:0016887">
    <property type="term" value="F:ATP hydrolysis activity"/>
    <property type="evidence" value="ECO:0007669"/>
    <property type="project" value="InterPro"/>
</dbReference>
<dbReference type="AlphaFoldDB" id="A0A1W1Y804"/>
<dbReference type="PROSITE" id="PS50893">
    <property type="entry name" value="ABC_TRANSPORTER_2"/>
    <property type="match status" value="2"/>
</dbReference>
<keyword evidence="1" id="KW-0677">Repeat</keyword>
<evidence type="ECO:0000256" key="3">
    <source>
        <dbReference type="ARBA" id="ARBA00022840"/>
    </source>
</evidence>
<dbReference type="GO" id="GO:0005524">
    <property type="term" value="F:ATP binding"/>
    <property type="evidence" value="ECO:0007669"/>
    <property type="project" value="UniProtKB-KW"/>
</dbReference>
<dbReference type="InterPro" id="IPR032524">
    <property type="entry name" value="ABC_tran_C"/>
</dbReference>
<dbReference type="PANTHER" id="PTHR42855">
    <property type="entry name" value="ABC TRANSPORTER ATP-BINDING SUBUNIT"/>
    <property type="match status" value="1"/>
</dbReference>
<reference evidence="7" key="1">
    <citation type="submission" date="2017-04" db="EMBL/GenBank/DDBJ databases">
        <authorList>
            <person name="Varghese N."/>
            <person name="Submissions S."/>
        </authorList>
    </citation>
    <scope>NUCLEOTIDE SEQUENCE [LARGE SCALE GENOMIC DNA]</scope>
    <source>
        <strain evidence="7">DSM 21500</strain>
    </source>
</reference>
<keyword evidence="3 6" id="KW-0067">ATP-binding</keyword>
<dbReference type="SMART" id="SM00382">
    <property type="entry name" value="AAA"/>
    <property type="match status" value="2"/>
</dbReference>
<dbReference type="STRING" id="371602.SAMN04487984_0468"/>
<dbReference type="InterPro" id="IPR003439">
    <property type="entry name" value="ABC_transporter-like_ATP-bd"/>
</dbReference>
<dbReference type="Gene3D" id="1.10.287.380">
    <property type="entry name" value="Valyl-tRNA synthetase, C-terminal domain"/>
    <property type="match status" value="1"/>
</dbReference>
<gene>
    <name evidence="6" type="ORF">SAMN04487984_0468</name>
</gene>
<dbReference type="InterPro" id="IPR027417">
    <property type="entry name" value="P-loop_NTPase"/>
</dbReference>
<evidence type="ECO:0000256" key="2">
    <source>
        <dbReference type="ARBA" id="ARBA00022741"/>
    </source>
</evidence>
<evidence type="ECO:0000259" key="5">
    <source>
        <dbReference type="PROSITE" id="PS50893"/>
    </source>
</evidence>
<dbReference type="InterPro" id="IPR017871">
    <property type="entry name" value="ABC_transporter-like_CS"/>
</dbReference>
<evidence type="ECO:0000256" key="4">
    <source>
        <dbReference type="SAM" id="MobiDB-lite"/>
    </source>
</evidence>
<evidence type="ECO:0000313" key="6">
    <source>
        <dbReference type="EMBL" id="SMC32302.1"/>
    </source>
</evidence>
<dbReference type="InterPro" id="IPR032781">
    <property type="entry name" value="ABC_tran_Xtn"/>
</dbReference>
<dbReference type="InterPro" id="IPR003593">
    <property type="entry name" value="AAA+_ATPase"/>
</dbReference>
<dbReference type="CDD" id="cd03221">
    <property type="entry name" value="ABCF_EF-3"/>
    <property type="match status" value="2"/>
</dbReference>
<feature type="domain" description="ABC transporter" evidence="5">
    <location>
        <begin position="4"/>
        <end position="255"/>
    </location>
</feature>
<dbReference type="PANTHER" id="PTHR42855:SF1">
    <property type="entry name" value="ABC TRANSPORTER DOMAIN-CONTAINING PROTEIN"/>
    <property type="match status" value="1"/>
</dbReference>
<name>A0A1W1Y804_9LACT</name>
<feature type="compositionally biased region" description="Basic and acidic residues" evidence="4">
    <location>
        <begin position="558"/>
        <end position="572"/>
    </location>
</feature>
<dbReference type="InterPro" id="IPR051309">
    <property type="entry name" value="ABCF_ATPase"/>
</dbReference>
<evidence type="ECO:0000256" key="1">
    <source>
        <dbReference type="ARBA" id="ARBA00022737"/>
    </source>
</evidence>
<dbReference type="GO" id="GO:0003677">
    <property type="term" value="F:DNA binding"/>
    <property type="evidence" value="ECO:0007669"/>
    <property type="project" value="InterPro"/>
</dbReference>
<dbReference type="SUPFAM" id="SSF52540">
    <property type="entry name" value="P-loop containing nucleoside triphosphate hydrolases"/>
    <property type="match status" value="2"/>
</dbReference>
<feature type="domain" description="ABC transporter" evidence="5">
    <location>
        <begin position="321"/>
        <end position="539"/>
    </location>
</feature>